<dbReference type="InterPro" id="IPR006074">
    <property type="entry name" value="GTP1-OBG_CS"/>
</dbReference>
<dbReference type="GO" id="GO:0000287">
    <property type="term" value="F:magnesium ion binding"/>
    <property type="evidence" value="ECO:0007669"/>
    <property type="project" value="InterPro"/>
</dbReference>
<sequence length="447" mass="49235">MFVDKAKIYVKGGDGGDGLVAFRRELYVPEGGPAGGDGGDGGDVVFQVDEGLRTLMDFRYQKHFKATRGEKGRNKSQHGANADDMIVRVPPGTVVFDDDTGEMVADLTQHGQAVIIAKGGRGGRGNTRFKSSVNTAPAIAENGEEGQERWVTLELKVMADVGLVGFPSVGKSTLLSVVSGARPKIGAYHFTTLTPNLGVVELGDDRSFVMADLPGLIEGAHAGVGLGHEFLRHVERTRVIVHVVDMSGLEGRDPFDDWIKINEELKLYNLKLTERPQIVAANKMDMPESEENLVAFKAKLAEVRSDIEVYPISSLTRAGVPELLYKTAEVLATAPDPAELAAQEAREAEEAEGVVYRLEHREEVHDYTISRDNETFVVEGESIERLLRRTQFGSYEAVMRFARIMRKIGLDADLRKRGAKNGSIIRIGEFEFEFFEGGEQEYLYEDE</sequence>
<dbReference type="Gene3D" id="2.70.210.12">
    <property type="entry name" value="GTP1/OBG domain"/>
    <property type="match status" value="1"/>
</dbReference>
<dbReference type="PROSITE" id="PS51883">
    <property type="entry name" value="OBG"/>
    <property type="match status" value="1"/>
</dbReference>
<feature type="domain" description="OBG-type G" evidence="10">
    <location>
        <begin position="159"/>
        <end position="332"/>
    </location>
</feature>
<dbReference type="GO" id="GO:0042254">
    <property type="term" value="P:ribosome biogenesis"/>
    <property type="evidence" value="ECO:0007669"/>
    <property type="project" value="UniProtKB-UniRule"/>
</dbReference>
<keyword evidence="3 9" id="KW-0963">Cytoplasm</keyword>
<dbReference type="CDD" id="cd01898">
    <property type="entry name" value="Obg"/>
    <property type="match status" value="1"/>
</dbReference>
<feature type="binding site" evidence="9">
    <location>
        <begin position="212"/>
        <end position="215"/>
    </location>
    <ligand>
        <name>GTP</name>
        <dbReference type="ChEBI" id="CHEBI:37565"/>
    </ligand>
</feature>
<dbReference type="NCBIfam" id="NF008954">
    <property type="entry name" value="PRK12296.1"/>
    <property type="match status" value="1"/>
</dbReference>
<feature type="binding site" evidence="9">
    <location>
        <position position="172"/>
    </location>
    <ligand>
        <name>Mg(2+)</name>
        <dbReference type="ChEBI" id="CHEBI:18420"/>
    </ligand>
</feature>
<dbReference type="PROSITE" id="PS51710">
    <property type="entry name" value="G_OBG"/>
    <property type="match status" value="1"/>
</dbReference>
<dbReference type="SUPFAM" id="SSF82051">
    <property type="entry name" value="Obg GTP-binding protein N-terminal domain"/>
    <property type="match status" value="1"/>
</dbReference>
<dbReference type="GO" id="GO:0003924">
    <property type="term" value="F:GTPase activity"/>
    <property type="evidence" value="ECO:0007669"/>
    <property type="project" value="UniProtKB-UniRule"/>
</dbReference>
<feature type="binding site" evidence="9">
    <location>
        <begin position="313"/>
        <end position="315"/>
    </location>
    <ligand>
        <name>GTP</name>
        <dbReference type="ChEBI" id="CHEBI:37565"/>
    </ligand>
</feature>
<dbReference type="PROSITE" id="PS51881">
    <property type="entry name" value="OCT"/>
    <property type="match status" value="1"/>
</dbReference>
<comment type="function">
    <text evidence="9">An essential GTPase which binds GTP, GDP and possibly (p)ppGpp with moderate affinity, with high nucleotide exchange rates and a fairly low GTP hydrolysis rate. Plays a role in control of the cell cycle, stress response, ribosome biogenesis and in those bacteria that undergo differentiation, in morphogenesis control.</text>
</comment>
<feature type="binding site" evidence="9">
    <location>
        <begin position="165"/>
        <end position="172"/>
    </location>
    <ligand>
        <name>GTP</name>
        <dbReference type="ChEBI" id="CHEBI:37565"/>
    </ligand>
</feature>
<dbReference type="FunFam" id="2.70.210.12:FF:000001">
    <property type="entry name" value="GTPase Obg"/>
    <property type="match status" value="1"/>
</dbReference>
<keyword evidence="4 9" id="KW-0479">Metal-binding</keyword>
<dbReference type="InterPro" id="IPR006169">
    <property type="entry name" value="GTP1_OBG_dom"/>
</dbReference>
<comment type="similarity">
    <text evidence="2 9">Belongs to the TRAFAC class OBG-HflX-like GTPase superfamily. OBG GTPase family.</text>
</comment>
<evidence type="ECO:0000313" key="14">
    <source>
        <dbReference type="Proteomes" id="UP001153387"/>
    </source>
</evidence>
<accession>A0A9X4KE99</accession>
<dbReference type="SUPFAM" id="SSF102741">
    <property type="entry name" value="Obg GTP-binding protein C-terminal domain"/>
    <property type="match status" value="1"/>
</dbReference>
<dbReference type="NCBIfam" id="TIGR02729">
    <property type="entry name" value="Obg_CgtA"/>
    <property type="match status" value="1"/>
</dbReference>
<evidence type="ECO:0000313" key="13">
    <source>
        <dbReference type="EMBL" id="MDG0790186.1"/>
    </source>
</evidence>
<dbReference type="Gene3D" id="3.40.50.300">
    <property type="entry name" value="P-loop containing nucleotide triphosphate hydrolases"/>
    <property type="match status" value="1"/>
</dbReference>
<dbReference type="GO" id="GO:0005737">
    <property type="term" value="C:cytoplasm"/>
    <property type="evidence" value="ECO:0007669"/>
    <property type="project" value="UniProtKB-SubCell"/>
</dbReference>
<dbReference type="NCBIfam" id="NF008956">
    <property type="entry name" value="PRK12299.1"/>
    <property type="match status" value="1"/>
</dbReference>
<dbReference type="InterPro" id="IPR031167">
    <property type="entry name" value="G_OBG"/>
</dbReference>
<evidence type="ECO:0000256" key="9">
    <source>
        <dbReference type="HAMAP-Rule" id="MF_01454"/>
    </source>
</evidence>
<evidence type="ECO:0000256" key="1">
    <source>
        <dbReference type="ARBA" id="ARBA00001946"/>
    </source>
</evidence>
<dbReference type="SUPFAM" id="SSF52540">
    <property type="entry name" value="P-loop containing nucleoside triphosphate hydrolases"/>
    <property type="match status" value="1"/>
</dbReference>
<evidence type="ECO:0000256" key="6">
    <source>
        <dbReference type="ARBA" id="ARBA00022801"/>
    </source>
</evidence>
<dbReference type="EC" id="3.6.5.-" evidence="9"/>
<dbReference type="HAMAP" id="MF_01454">
    <property type="entry name" value="GTPase_Obg"/>
    <property type="match status" value="1"/>
</dbReference>
<feature type="binding site" evidence="9">
    <location>
        <begin position="190"/>
        <end position="194"/>
    </location>
    <ligand>
        <name>GTP</name>
        <dbReference type="ChEBI" id="CHEBI:37565"/>
    </ligand>
</feature>
<dbReference type="PRINTS" id="PR00326">
    <property type="entry name" value="GTP1OBG"/>
</dbReference>
<feature type="domain" description="OCT" evidence="11">
    <location>
        <begin position="356"/>
        <end position="436"/>
    </location>
</feature>
<dbReference type="InterPro" id="IPR045086">
    <property type="entry name" value="OBG_GTPase"/>
</dbReference>
<dbReference type="Pfam" id="PF01018">
    <property type="entry name" value="GTP1_OBG"/>
    <property type="match status" value="1"/>
</dbReference>
<dbReference type="PANTHER" id="PTHR11702:SF31">
    <property type="entry name" value="MITOCHONDRIAL RIBOSOME-ASSOCIATED GTPASE 2"/>
    <property type="match status" value="1"/>
</dbReference>
<evidence type="ECO:0000259" key="11">
    <source>
        <dbReference type="PROSITE" id="PS51881"/>
    </source>
</evidence>
<keyword evidence="7 9" id="KW-0460">Magnesium</keyword>
<keyword evidence="5 9" id="KW-0547">Nucleotide-binding</keyword>
<reference evidence="13 14" key="1">
    <citation type="submission" date="2022-10" db="EMBL/GenBank/DDBJ databases">
        <title>Comparative genomic analysis of Cohnella hashimotonis sp. nov., isolated from the International Space Station.</title>
        <authorList>
            <person name="Simpson A."/>
            <person name="Venkateswaran K."/>
        </authorList>
    </citation>
    <scope>NUCLEOTIDE SEQUENCE [LARGE SCALE GENOMIC DNA]</scope>
    <source>
        <strain evidence="13 14">DSM 18997</strain>
    </source>
</reference>
<dbReference type="InterPro" id="IPR014100">
    <property type="entry name" value="GTP-bd_Obg/CgtA"/>
</dbReference>
<dbReference type="GO" id="GO:0005525">
    <property type="term" value="F:GTP binding"/>
    <property type="evidence" value="ECO:0007669"/>
    <property type="project" value="UniProtKB-UniRule"/>
</dbReference>
<protein>
    <recommendedName>
        <fullName evidence="9">GTPase Obg</fullName>
        <ecNumber evidence="9">3.6.5.-</ecNumber>
    </recommendedName>
    <alternativeName>
        <fullName evidence="9">GTP-binding protein Obg</fullName>
    </alternativeName>
</protein>
<dbReference type="AlphaFoldDB" id="A0A9X4KE99"/>
<evidence type="ECO:0000256" key="7">
    <source>
        <dbReference type="ARBA" id="ARBA00022842"/>
    </source>
</evidence>
<feature type="binding site" evidence="9">
    <location>
        <begin position="282"/>
        <end position="285"/>
    </location>
    <ligand>
        <name>GTP</name>
        <dbReference type="ChEBI" id="CHEBI:37565"/>
    </ligand>
</feature>
<keyword evidence="6 9" id="KW-0378">Hydrolase</keyword>
<comment type="cofactor">
    <cofactor evidence="1 9">
        <name>Mg(2+)</name>
        <dbReference type="ChEBI" id="CHEBI:18420"/>
    </cofactor>
</comment>
<evidence type="ECO:0000256" key="2">
    <source>
        <dbReference type="ARBA" id="ARBA00007699"/>
    </source>
</evidence>
<evidence type="ECO:0000256" key="4">
    <source>
        <dbReference type="ARBA" id="ARBA00022723"/>
    </source>
</evidence>
<dbReference type="PANTHER" id="PTHR11702">
    <property type="entry name" value="DEVELOPMENTALLY REGULATED GTP-BINDING PROTEIN-RELATED"/>
    <property type="match status" value="1"/>
</dbReference>
<dbReference type="NCBIfam" id="NF008955">
    <property type="entry name" value="PRK12297.1"/>
    <property type="match status" value="1"/>
</dbReference>
<feature type="domain" description="Obg" evidence="12">
    <location>
        <begin position="1"/>
        <end position="158"/>
    </location>
</feature>
<dbReference type="PROSITE" id="PS00905">
    <property type="entry name" value="GTP1_OBG"/>
    <property type="match status" value="1"/>
</dbReference>
<dbReference type="EMBL" id="JAPDHZ010000002">
    <property type="protein sequence ID" value="MDG0790186.1"/>
    <property type="molecule type" value="Genomic_DNA"/>
</dbReference>
<evidence type="ECO:0000259" key="12">
    <source>
        <dbReference type="PROSITE" id="PS51883"/>
    </source>
</evidence>
<dbReference type="InterPro" id="IPR006073">
    <property type="entry name" value="GTP-bd"/>
</dbReference>
<dbReference type="NCBIfam" id="TIGR03595">
    <property type="entry name" value="Obg_CgtA_exten"/>
    <property type="match status" value="1"/>
</dbReference>
<dbReference type="RefSeq" id="WP_277564048.1">
    <property type="nucleotide sequence ID" value="NZ_JAPDHZ010000002.1"/>
</dbReference>
<comment type="caution">
    <text evidence="13">The sequence shown here is derived from an EMBL/GenBank/DDBJ whole genome shotgun (WGS) entry which is preliminary data.</text>
</comment>
<keyword evidence="8 9" id="KW-0342">GTP-binding</keyword>
<proteinExistence type="inferred from homology"/>
<evidence type="ECO:0000256" key="3">
    <source>
        <dbReference type="ARBA" id="ARBA00022490"/>
    </source>
</evidence>
<comment type="subunit">
    <text evidence="9">Monomer.</text>
</comment>
<dbReference type="InterPro" id="IPR015349">
    <property type="entry name" value="OCT_dom"/>
</dbReference>
<dbReference type="InterPro" id="IPR036346">
    <property type="entry name" value="GTP-bd_prot_GTP1/OBG_C_sf"/>
</dbReference>
<dbReference type="Gene3D" id="3.30.300.350">
    <property type="entry name" value="GTP-binding protein OBG, C-terminal domain"/>
    <property type="match status" value="1"/>
</dbReference>
<dbReference type="InterPro" id="IPR036726">
    <property type="entry name" value="GTP1_OBG_dom_sf"/>
</dbReference>
<dbReference type="InterPro" id="IPR027417">
    <property type="entry name" value="P-loop_NTPase"/>
</dbReference>
<dbReference type="Pfam" id="PF09269">
    <property type="entry name" value="DUF1967"/>
    <property type="match status" value="1"/>
</dbReference>
<evidence type="ECO:0000256" key="5">
    <source>
        <dbReference type="ARBA" id="ARBA00022741"/>
    </source>
</evidence>
<dbReference type="FunFam" id="3.40.50.300:FF:000515">
    <property type="entry name" value="GTPase Obg"/>
    <property type="match status" value="1"/>
</dbReference>
<dbReference type="Pfam" id="PF01926">
    <property type="entry name" value="MMR_HSR1"/>
    <property type="match status" value="1"/>
</dbReference>
<name>A0A9X4KE99_9BACL</name>
<gene>
    <name evidence="13" type="primary">obgE</name>
    <name evidence="9" type="synonym">obg</name>
    <name evidence="13" type="ORF">OMP38_04460</name>
</gene>
<keyword evidence="14" id="KW-1185">Reference proteome</keyword>
<dbReference type="Proteomes" id="UP001153387">
    <property type="component" value="Unassembled WGS sequence"/>
</dbReference>
<feature type="binding site" evidence="9">
    <location>
        <position position="192"/>
    </location>
    <ligand>
        <name>Mg(2+)</name>
        <dbReference type="ChEBI" id="CHEBI:18420"/>
    </ligand>
</feature>
<comment type="subcellular location">
    <subcellularLocation>
        <location evidence="9">Cytoplasm</location>
    </subcellularLocation>
</comment>
<evidence type="ECO:0000259" key="10">
    <source>
        <dbReference type="PROSITE" id="PS51710"/>
    </source>
</evidence>
<organism evidence="13 14">
    <name type="scientific">Cohnella ginsengisoli</name>
    <dbReference type="NCBI Taxonomy" id="425004"/>
    <lineage>
        <taxon>Bacteria</taxon>
        <taxon>Bacillati</taxon>
        <taxon>Bacillota</taxon>
        <taxon>Bacilli</taxon>
        <taxon>Bacillales</taxon>
        <taxon>Paenibacillaceae</taxon>
        <taxon>Cohnella</taxon>
    </lineage>
</organism>
<evidence type="ECO:0000256" key="8">
    <source>
        <dbReference type="ARBA" id="ARBA00023134"/>
    </source>
</evidence>